<dbReference type="SUPFAM" id="SSF53474">
    <property type="entry name" value="alpha/beta-Hydrolases"/>
    <property type="match status" value="1"/>
</dbReference>
<dbReference type="Proteomes" id="UP000533598">
    <property type="component" value="Unassembled WGS sequence"/>
</dbReference>
<dbReference type="InterPro" id="IPR050228">
    <property type="entry name" value="Carboxylesterase_BioH"/>
</dbReference>
<dbReference type="PANTHER" id="PTHR43194">
    <property type="entry name" value="HYDROLASE ALPHA/BETA FOLD FAMILY"/>
    <property type="match status" value="1"/>
</dbReference>
<dbReference type="EMBL" id="JACHMH010000001">
    <property type="protein sequence ID" value="MBB4679153.1"/>
    <property type="molecule type" value="Genomic_DNA"/>
</dbReference>
<feature type="domain" description="AB hydrolase-1" evidence="1">
    <location>
        <begin position="24"/>
        <end position="246"/>
    </location>
</feature>
<dbReference type="Pfam" id="PF00561">
    <property type="entry name" value="Abhydrolase_1"/>
    <property type="match status" value="1"/>
</dbReference>
<accession>A0A7W7CDJ6</accession>
<evidence type="ECO:0000313" key="3">
    <source>
        <dbReference type="Proteomes" id="UP000533598"/>
    </source>
</evidence>
<dbReference type="InterPro" id="IPR000073">
    <property type="entry name" value="AB_hydrolase_1"/>
</dbReference>
<dbReference type="GO" id="GO:0003824">
    <property type="term" value="F:catalytic activity"/>
    <property type="evidence" value="ECO:0007669"/>
    <property type="project" value="UniProtKB-ARBA"/>
</dbReference>
<sequence>MIESTVHLRGRRFGQVDFGGPGRPLLALHGSFGRGSQFARLAADLGTEFRVIALDQRGHGRSEHGGDFGRAEFVADAAEFLRHLDLGPLPVLGHSLGGLNAFQLAARHPDLVSALVVEDFGAVMRAPEVEHPELDLTGWPLLADSAAGLRAALAELVPVADYFMASAIETAQGWRLCFDYADMAAAQRGGLGDHWPDWLAVRCPILLLRGQHSPLLPAALAADMVRPGVELLELPGCGHWIHDDDPAGFAAAVRGFLRQAA</sequence>
<keyword evidence="3" id="KW-1185">Reference proteome</keyword>
<dbReference type="RefSeq" id="WP_185004936.1">
    <property type="nucleotide sequence ID" value="NZ_BAAAUI010000025.1"/>
</dbReference>
<gene>
    <name evidence="2" type="ORF">HNR67_005271</name>
</gene>
<dbReference type="AlphaFoldDB" id="A0A7W7CDJ6"/>
<evidence type="ECO:0000259" key="1">
    <source>
        <dbReference type="Pfam" id="PF00561"/>
    </source>
</evidence>
<reference evidence="2 3" key="1">
    <citation type="submission" date="2020-08" db="EMBL/GenBank/DDBJ databases">
        <title>Sequencing the genomes of 1000 actinobacteria strains.</title>
        <authorList>
            <person name="Klenk H.-P."/>
        </authorList>
    </citation>
    <scope>NUCLEOTIDE SEQUENCE [LARGE SCALE GENOMIC DNA]</scope>
    <source>
        <strain evidence="2 3">DSM 44230</strain>
    </source>
</reference>
<proteinExistence type="predicted"/>
<comment type="caution">
    <text evidence="2">The sequence shown here is derived from an EMBL/GenBank/DDBJ whole genome shotgun (WGS) entry which is preliminary data.</text>
</comment>
<evidence type="ECO:0000313" key="2">
    <source>
        <dbReference type="EMBL" id="MBB4679153.1"/>
    </source>
</evidence>
<name>A0A7W7CDJ6_9PSEU</name>
<dbReference type="InterPro" id="IPR029058">
    <property type="entry name" value="AB_hydrolase_fold"/>
</dbReference>
<dbReference type="PRINTS" id="PR00111">
    <property type="entry name" value="ABHYDROLASE"/>
</dbReference>
<organism evidence="2 3">
    <name type="scientific">Crossiella cryophila</name>
    <dbReference type="NCBI Taxonomy" id="43355"/>
    <lineage>
        <taxon>Bacteria</taxon>
        <taxon>Bacillati</taxon>
        <taxon>Actinomycetota</taxon>
        <taxon>Actinomycetes</taxon>
        <taxon>Pseudonocardiales</taxon>
        <taxon>Pseudonocardiaceae</taxon>
        <taxon>Crossiella</taxon>
    </lineage>
</organism>
<dbReference type="PANTHER" id="PTHR43194:SF2">
    <property type="entry name" value="PEROXISOMAL MEMBRANE PROTEIN LPX1"/>
    <property type="match status" value="1"/>
</dbReference>
<protein>
    <submittedName>
        <fullName evidence="2">Pimeloyl-ACP methyl ester carboxylesterase</fullName>
    </submittedName>
</protein>
<dbReference type="Gene3D" id="3.40.50.1820">
    <property type="entry name" value="alpha/beta hydrolase"/>
    <property type="match status" value="1"/>
</dbReference>